<dbReference type="InterPro" id="IPR033900">
    <property type="entry name" value="Gram_neg_porin_domain"/>
</dbReference>
<dbReference type="KEGG" id="ppai:E1956_15885"/>
<keyword evidence="8" id="KW-0626">Porin</keyword>
<evidence type="ECO:0000256" key="5">
    <source>
        <dbReference type="ARBA" id="ARBA00022692"/>
    </source>
</evidence>
<dbReference type="AlphaFoldDB" id="A0A4P7CS87"/>
<feature type="chain" id="PRO_5020876504" evidence="11">
    <location>
        <begin position="30"/>
        <end position="370"/>
    </location>
</feature>
<keyword evidence="10" id="KW-0998">Cell outer membrane</keyword>
<dbReference type="EMBL" id="CP038149">
    <property type="protein sequence ID" value="QBQ98755.1"/>
    <property type="molecule type" value="Genomic_DNA"/>
</dbReference>
<dbReference type="PANTHER" id="PTHR34501">
    <property type="entry name" value="PROTEIN YDDL-RELATED"/>
    <property type="match status" value="1"/>
</dbReference>
<dbReference type="OrthoDB" id="8961834at2"/>
<dbReference type="PANTHER" id="PTHR34501:SF9">
    <property type="entry name" value="MAJOR OUTER MEMBRANE PROTEIN P.IA"/>
    <property type="match status" value="1"/>
</dbReference>
<reference evidence="13 14" key="1">
    <citation type="submission" date="2019-03" db="EMBL/GenBank/DDBJ databases">
        <title>Paraburkholderia sp. 7MH5, isolated from subtropical forest soil.</title>
        <authorList>
            <person name="Gao Z.-H."/>
            <person name="Qiu L.-H."/>
        </authorList>
    </citation>
    <scope>NUCLEOTIDE SEQUENCE [LARGE SCALE GENOMIC DNA]</scope>
    <source>
        <strain evidence="13 14">7MH5</strain>
    </source>
</reference>
<comment type="subcellular location">
    <subcellularLocation>
        <location evidence="1">Cell outer membrane</location>
        <topology evidence="1">Multi-pass membrane protein</topology>
    </subcellularLocation>
</comment>
<sequence length="370" mass="38709">MSSYGVFRFALKRIAVLVAVSSLPVTVWAQSSVTLYGVLDAGLIYTNKSYNPATGQNGGKQFEMISSGLEPSVFGLSGQEDLGGGVKVKFKLESGISLSNGGFDNTNGGLFGRQAWISLASNVGELKAGLQFSPFILALYESDPRSMAQFGSNISVYANNTFTGTFVSNAVSYTSPKVAGFTASLMYALGGVPGDFNAGRQYSASLKFQGAGVLVNAAVYDASAGNEATLNNTLFEVPLIAKTFGLGYSISSFTVKGSFTNYKAPETTLNGLVGGGNHDVWNLGFDYYVTSALNVNSGVWYLRDPHDSSTHGLLAALGTQYSLSRRTSLYAQVGVTNNHGRSTLGLDVDGALQGAPGTTVGGGVGILHKF</sequence>
<keyword evidence="4" id="KW-1134">Transmembrane beta strand</keyword>
<evidence type="ECO:0000256" key="4">
    <source>
        <dbReference type="ARBA" id="ARBA00022452"/>
    </source>
</evidence>
<evidence type="ECO:0000256" key="10">
    <source>
        <dbReference type="ARBA" id="ARBA00023237"/>
    </source>
</evidence>
<dbReference type="GO" id="GO:0046930">
    <property type="term" value="C:pore complex"/>
    <property type="evidence" value="ECO:0007669"/>
    <property type="project" value="UniProtKB-KW"/>
</dbReference>
<comment type="subunit">
    <text evidence="2">Homotrimer.</text>
</comment>
<evidence type="ECO:0000313" key="14">
    <source>
        <dbReference type="Proteomes" id="UP000295727"/>
    </source>
</evidence>
<gene>
    <name evidence="13" type="ORF">E1956_15885</name>
</gene>
<keyword evidence="5" id="KW-0812">Transmembrane</keyword>
<dbReference type="GO" id="GO:0006811">
    <property type="term" value="P:monoatomic ion transport"/>
    <property type="evidence" value="ECO:0007669"/>
    <property type="project" value="UniProtKB-KW"/>
</dbReference>
<evidence type="ECO:0000313" key="13">
    <source>
        <dbReference type="EMBL" id="QBQ98755.1"/>
    </source>
</evidence>
<accession>A0A4P7CS87</accession>
<keyword evidence="9" id="KW-0472">Membrane</keyword>
<dbReference type="Pfam" id="PF13609">
    <property type="entry name" value="Porin_4"/>
    <property type="match status" value="1"/>
</dbReference>
<keyword evidence="7" id="KW-0406">Ion transport</keyword>
<proteinExistence type="predicted"/>
<evidence type="ECO:0000256" key="3">
    <source>
        <dbReference type="ARBA" id="ARBA00022448"/>
    </source>
</evidence>
<protein>
    <submittedName>
        <fullName evidence="13">Porin</fullName>
    </submittedName>
</protein>
<dbReference type="PRINTS" id="PR00184">
    <property type="entry name" value="NEISSPPORIN"/>
</dbReference>
<name>A0A4P7CS87_9BURK</name>
<dbReference type="InterPro" id="IPR023614">
    <property type="entry name" value="Porin_dom_sf"/>
</dbReference>
<keyword evidence="14" id="KW-1185">Reference proteome</keyword>
<evidence type="ECO:0000256" key="11">
    <source>
        <dbReference type="SAM" id="SignalP"/>
    </source>
</evidence>
<dbReference type="SUPFAM" id="SSF56935">
    <property type="entry name" value="Porins"/>
    <property type="match status" value="1"/>
</dbReference>
<dbReference type="CDD" id="cd00342">
    <property type="entry name" value="gram_neg_porins"/>
    <property type="match status" value="1"/>
</dbReference>
<evidence type="ECO:0000256" key="8">
    <source>
        <dbReference type="ARBA" id="ARBA00023114"/>
    </source>
</evidence>
<feature type="signal peptide" evidence="11">
    <location>
        <begin position="1"/>
        <end position="29"/>
    </location>
</feature>
<keyword evidence="3" id="KW-0813">Transport</keyword>
<dbReference type="InterPro" id="IPR002299">
    <property type="entry name" value="Porin_Neis"/>
</dbReference>
<dbReference type="GO" id="GO:0015288">
    <property type="term" value="F:porin activity"/>
    <property type="evidence" value="ECO:0007669"/>
    <property type="project" value="UniProtKB-KW"/>
</dbReference>
<evidence type="ECO:0000256" key="7">
    <source>
        <dbReference type="ARBA" id="ARBA00023065"/>
    </source>
</evidence>
<evidence type="ECO:0000256" key="9">
    <source>
        <dbReference type="ARBA" id="ARBA00023136"/>
    </source>
</evidence>
<dbReference type="GO" id="GO:0009279">
    <property type="term" value="C:cell outer membrane"/>
    <property type="evidence" value="ECO:0007669"/>
    <property type="project" value="UniProtKB-SubCell"/>
</dbReference>
<keyword evidence="6 11" id="KW-0732">Signal</keyword>
<dbReference type="Gene3D" id="2.40.160.10">
    <property type="entry name" value="Porin"/>
    <property type="match status" value="1"/>
</dbReference>
<dbReference type="Proteomes" id="UP000295727">
    <property type="component" value="Chromosome 2"/>
</dbReference>
<organism evidence="13 14">
    <name type="scientific">Paraburkholderia pallida</name>
    <dbReference type="NCBI Taxonomy" id="2547399"/>
    <lineage>
        <taxon>Bacteria</taxon>
        <taxon>Pseudomonadati</taxon>
        <taxon>Pseudomonadota</taxon>
        <taxon>Betaproteobacteria</taxon>
        <taxon>Burkholderiales</taxon>
        <taxon>Burkholderiaceae</taxon>
        <taxon>Paraburkholderia</taxon>
    </lineage>
</organism>
<evidence type="ECO:0000256" key="6">
    <source>
        <dbReference type="ARBA" id="ARBA00022729"/>
    </source>
</evidence>
<dbReference type="InterPro" id="IPR050298">
    <property type="entry name" value="Gram-neg_bact_OMP"/>
</dbReference>
<dbReference type="RefSeq" id="WP_134750849.1">
    <property type="nucleotide sequence ID" value="NZ_CP038149.1"/>
</dbReference>
<feature type="domain" description="Porin" evidence="12">
    <location>
        <begin position="16"/>
        <end position="339"/>
    </location>
</feature>
<evidence type="ECO:0000256" key="1">
    <source>
        <dbReference type="ARBA" id="ARBA00004571"/>
    </source>
</evidence>
<evidence type="ECO:0000256" key="2">
    <source>
        <dbReference type="ARBA" id="ARBA00011233"/>
    </source>
</evidence>
<evidence type="ECO:0000259" key="12">
    <source>
        <dbReference type="Pfam" id="PF13609"/>
    </source>
</evidence>